<evidence type="ECO:0000313" key="2">
    <source>
        <dbReference type="EMBL" id="KAF2816130.1"/>
    </source>
</evidence>
<feature type="compositionally biased region" description="Low complexity" evidence="1">
    <location>
        <begin position="177"/>
        <end position="193"/>
    </location>
</feature>
<dbReference type="EMBL" id="MU003693">
    <property type="protein sequence ID" value="KAF2816130.1"/>
    <property type="molecule type" value="Genomic_DNA"/>
</dbReference>
<dbReference type="AlphaFoldDB" id="A0A6A6Z530"/>
<evidence type="ECO:0000313" key="3">
    <source>
        <dbReference type="Proteomes" id="UP000504636"/>
    </source>
</evidence>
<dbReference type="Proteomes" id="UP000504636">
    <property type="component" value="Unplaced"/>
</dbReference>
<reference evidence="4" key="2">
    <citation type="submission" date="2020-04" db="EMBL/GenBank/DDBJ databases">
        <authorList>
            <consortium name="NCBI Genome Project"/>
        </authorList>
    </citation>
    <scope>NUCLEOTIDE SEQUENCE</scope>
    <source>
        <strain evidence="4">CBS 304.34</strain>
    </source>
</reference>
<protein>
    <submittedName>
        <fullName evidence="2 4">Uncharacterized protein</fullName>
    </submittedName>
</protein>
<sequence>MSSATINTSGFTTVVSKKTAKTQKAMEKKKYSEETKNVNIVGNFKIVDKTGDGSKKTKKAKKAKKFNVATSDKPEETPTASVSRKKDVMGRIDRFVEEMKKKEGPHAFNEQEEADIRAAMSASMEEIDDKGKEKKEESAPMNFAKAVASKQVQATQSTLSAELPNVRIITKLAKPMGTGSNPGSSSGSAGAAANQVKPVSQVPNKSAMKVQSTVSAPAPTIVRQESRVDPEVQLKDSIVSSAEPAVKKVVVDEKPQEEAVLSKEEKKRLKRKAQQLRQRQAKEAAASEKNALEQAIKEAAVAEKKVEEDEVAKKKAGHNPELHKKLKELIKAKEPRKNQALASAGPRKGYSNGATVAPGTIALTKKEK</sequence>
<gene>
    <name evidence="2 4" type="ORF">BDZ99DRAFT_514738</name>
</gene>
<feature type="region of interest" description="Disordered" evidence="1">
    <location>
        <begin position="47"/>
        <end position="88"/>
    </location>
</feature>
<feature type="region of interest" description="Disordered" evidence="1">
    <location>
        <begin position="174"/>
        <end position="215"/>
    </location>
</feature>
<feature type="compositionally biased region" description="Basic and acidic residues" evidence="1">
    <location>
        <begin position="304"/>
        <end position="337"/>
    </location>
</feature>
<accession>A0A6A6Z530</accession>
<reference evidence="4" key="3">
    <citation type="submission" date="2025-04" db="UniProtKB">
        <authorList>
            <consortium name="RefSeq"/>
        </authorList>
    </citation>
    <scope>IDENTIFICATION</scope>
    <source>
        <strain evidence="4">CBS 304.34</strain>
    </source>
</reference>
<dbReference type="RefSeq" id="XP_033583094.1">
    <property type="nucleotide sequence ID" value="XM_033724903.1"/>
</dbReference>
<feature type="compositionally biased region" description="Polar residues" evidence="1">
    <location>
        <begin position="197"/>
        <end position="215"/>
    </location>
</feature>
<reference evidence="2 4" key="1">
    <citation type="journal article" date="2020" name="Stud. Mycol.">
        <title>101 Dothideomycetes genomes: a test case for predicting lifestyles and emergence of pathogens.</title>
        <authorList>
            <person name="Haridas S."/>
            <person name="Albert R."/>
            <person name="Binder M."/>
            <person name="Bloem J."/>
            <person name="Labutti K."/>
            <person name="Salamov A."/>
            <person name="Andreopoulos B."/>
            <person name="Baker S."/>
            <person name="Barry K."/>
            <person name="Bills G."/>
            <person name="Bluhm B."/>
            <person name="Cannon C."/>
            <person name="Castanera R."/>
            <person name="Culley D."/>
            <person name="Daum C."/>
            <person name="Ezra D."/>
            <person name="Gonzalez J."/>
            <person name="Henrissat B."/>
            <person name="Kuo A."/>
            <person name="Liang C."/>
            <person name="Lipzen A."/>
            <person name="Lutzoni F."/>
            <person name="Magnuson J."/>
            <person name="Mondo S."/>
            <person name="Nolan M."/>
            <person name="Ohm R."/>
            <person name="Pangilinan J."/>
            <person name="Park H.-J."/>
            <person name="Ramirez L."/>
            <person name="Alfaro M."/>
            <person name="Sun H."/>
            <person name="Tritt A."/>
            <person name="Yoshinaga Y."/>
            <person name="Zwiers L.-H."/>
            <person name="Turgeon B."/>
            <person name="Goodwin S."/>
            <person name="Spatafora J."/>
            <person name="Crous P."/>
            <person name="Grigoriev I."/>
        </authorList>
    </citation>
    <scope>NUCLEOTIDE SEQUENCE</scope>
    <source>
        <strain evidence="2 4">CBS 304.34</strain>
    </source>
</reference>
<keyword evidence="3" id="KW-1185">Reference proteome</keyword>
<evidence type="ECO:0000256" key="1">
    <source>
        <dbReference type="SAM" id="MobiDB-lite"/>
    </source>
</evidence>
<dbReference type="GeneID" id="54465796"/>
<feature type="region of interest" description="Disordered" evidence="1">
    <location>
        <begin position="304"/>
        <end position="368"/>
    </location>
</feature>
<proteinExistence type="predicted"/>
<name>A0A6A6Z530_9PEZI</name>
<organism evidence="2">
    <name type="scientific">Mytilinidion resinicola</name>
    <dbReference type="NCBI Taxonomy" id="574789"/>
    <lineage>
        <taxon>Eukaryota</taxon>
        <taxon>Fungi</taxon>
        <taxon>Dikarya</taxon>
        <taxon>Ascomycota</taxon>
        <taxon>Pezizomycotina</taxon>
        <taxon>Dothideomycetes</taxon>
        <taxon>Pleosporomycetidae</taxon>
        <taxon>Mytilinidiales</taxon>
        <taxon>Mytilinidiaceae</taxon>
        <taxon>Mytilinidion</taxon>
    </lineage>
</organism>
<evidence type="ECO:0000313" key="4">
    <source>
        <dbReference type="RefSeq" id="XP_033583094.1"/>
    </source>
</evidence>
<feature type="compositionally biased region" description="Basic residues" evidence="1">
    <location>
        <begin position="56"/>
        <end position="65"/>
    </location>
</feature>